<dbReference type="CDD" id="cd02987">
    <property type="entry name" value="Phd_like_Phd"/>
    <property type="match status" value="1"/>
</dbReference>
<accession>A0A6A6B037</accession>
<evidence type="ECO:0000256" key="2">
    <source>
        <dbReference type="SAM" id="MobiDB-lite"/>
    </source>
</evidence>
<feature type="compositionally biased region" description="Basic and acidic residues" evidence="2">
    <location>
        <begin position="10"/>
        <end position="32"/>
    </location>
</feature>
<dbReference type="Pfam" id="PF02114">
    <property type="entry name" value="Phosducin"/>
    <property type="match status" value="1"/>
</dbReference>
<comment type="similarity">
    <text evidence="1">Belongs to the phosducin family.</text>
</comment>
<dbReference type="Proteomes" id="UP000799438">
    <property type="component" value="Unassembled WGS sequence"/>
</dbReference>
<dbReference type="GeneID" id="54294964"/>
<dbReference type="GO" id="GO:0008277">
    <property type="term" value="P:regulation of G protein-coupled receptor signaling pathway"/>
    <property type="evidence" value="ECO:0007669"/>
    <property type="project" value="InterPro"/>
</dbReference>
<evidence type="ECO:0000313" key="5">
    <source>
        <dbReference type="Proteomes" id="UP000799438"/>
    </source>
</evidence>
<dbReference type="SUPFAM" id="SSF52833">
    <property type="entry name" value="Thioredoxin-like"/>
    <property type="match status" value="1"/>
</dbReference>
<dbReference type="EMBL" id="ML995502">
    <property type="protein sequence ID" value="KAF2137539.1"/>
    <property type="molecule type" value="Genomic_DNA"/>
</dbReference>
<dbReference type="AlphaFoldDB" id="A0A6A6B037"/>
<evidence type="ECO:0000256" key="1">
    <source>
        <dbReference type="ARBA" id="ARBA00009686"/>
    </source>
</evidence>
<reference evidence="4" key="1">
    <citation type="journal article" date="2020" name="Stud. Mycol.">
        <title>101 Dothideomycetes genomes: a test case for predicting lifestyles and emergence of pathogens.</title>
        <authorList>
            <person name="Haridas S."/>
            <person name="Albert R."/>
            <person name="Binder M."/>
            <person name="Bloem J."/>
            <person name="Labutti K."/>
            <person name="Salamov A."/>
            <person name="Andreopoulos B."/>
            <person name="Baker S."/>
            <person name="Barry K."/>
            <person name="Bills G."/>
            <person name="Bluhm B."/>
            <person name="Cannon C."/>
            <person name="Castanera R."/>
            <person name="Culley D."/>
            <person name="Daum C."/>
            <person name="Ezra D."/>
            <person name="Gonzalez J."/>
            <person name="Henrissat B."/>
            <person name="Kuo A."/>
            <person name="Liang C."/>
            <person name="Lipzen A."/>
            <person name="Lutzoni F."/>
            <person name="Magnuson J."/>
            <person name="Mondo S."/>
            <person name="Nolan M."/>
            <person name="Ohm R."/>
            <person name="Pangilinan J."/>
            <person name="Park H.-J."/>
            <person name="Ramirez L."/>
            <person name="Alfaro M."/>
            <person name="Sun H."/>
            <person name="Tritt A."/>
            <person name="Yoshinaga Y."/>
            <person name="Zwiers L.-H."/>
            <person name="Turgeon B."/>
            <person name="Goodwin S."/>
            <person name="Spatafora J."/>
            <person name="Crous P."/>
            <person name="Grigoriev I."/>
        </authorList>
    </citation>
    <scope>NUCLEOTIDE SEQUENCE</scope>
    <source>
        <strain evidence="4">CBS 121167</strain>
    </source>
</reference>
<dbReference type="PANTHER" id="PTHR46052:SF1">
    <property type="entry name" value="PHOSDUCIN-LIKE PROTEIN"/>
    <property type="match status" value="1"/>
</dbReference>
<dbReference type="InterPro" id="IPR036249">
    <property type="entry name" value="Thioredoxin-like_sf"/>
</dbReference>
<sequence length="270" mass="31023">MNAAQEEFDELFRDKDRNNRHPEDRQDSHSESDNDSTGQDDEKDIDSDFGDYDREDEDSSMRTRYTIPQARSEANTGPKGVIADAQAFEQAKKQRFNFLRKDPVPSRPRKNTKSEKSSVSDDDDEFMNRWRENRLKQLQSDPKRVVSRSRSRTDSPSQRMYGRLVTVDSDGYLEAIEQSPQSTTIVVFIYDDHSEISNMVEDCLRTLARRNGMVKFVKFHFEDAEMNVAGVPAILAYRGGEKFAGMVPVMDEIPDDAELNDVTLEVAMKK</sequence>
<dbReference type="OrthoDB" id="70588at2759"/>
<evidence type="ECO:0000259" key="3">
    <source>
        <dbReference type="Pfam" id="PF02114"/>
    </source>
</evidence>
<dbReference type="PANTHER" id="PTHR46052">
    <property type="entry name" value="PHOSDUCIN-LIKE PROTEIN"/>
    <property type="match status" value="1"/>
</dbReference>
<organism evidence="4 5">
    <name type="scientific">Aplosporella prunicola CBS 121167</name>
    <dbReference type="NCBI Taxonomy" id="1176127"/>
    <lineage>
        <taxon>Eukaryota</taxon>
        <taxon>Fungi</taxon>
        <taxon>Dikarya</taxon>
        <taxon>Ascomycota</taxon>
        <taxon>Pezizomycotina</taxon>
        <taxon>Dothideomycetes</taxon>
        <taxon>Dothideomycetes incertae sedis</taxon>
        <taxon>Botryosphaeriales</taxon>
        <taxon>Aplosporellaceae</taxon>
        <taxon>Aplosporella</taxon>
    </lineage>
</organism>
<dbReference type="InterPro" id="IPR001200">
    <property type="entry name" value="Phosducin"/>
</dbReference>
<feature type="region of interest" description="Disordered" evidence="2">
    <location>
        <begin position="1"/>
        <end position="126"/>
    </location>
</feature>
<evidence type="ECO:0000313" key="4">
    <source>
        <dbReference type="EMBL" id="KAF2137539.1"/>
    </source>
</evidence>
<dbReference type="Gene3D" id="3.40.30.10">
    <property type="entry name" value="Glutaredoxin"/>
    <property type="match status" value="1"/>
</dbReference>
<feature type="compositionally biased region" description="Acidic residues" evidence="2">
    <location>
        <begin position="38"/>
        <end position="58"/>
    </location>
</feature>
<protein>
    <recommendedName>
        <fullName evidence="3">Phosducin domain-containing protein</fullName>
    </recommendedName>
</protein>
<dbReference type="InterPro" id="IPR051499">
    <property type="entry name" value="Phosducin-like_reg"/>
</dbReference>
<name>A0A6A6B037_9PEZI</name>
<dbReference type="RefSeq" id="XP_033393254.1">
    <property type="nucleotide sequence ID" value="XM_033537468.1"/>
</dbReference>
<feature type="domain" description="Phosducin" evidence="3">
    <location>
        <begin position="73"/>
        <end position="261"/>
    </location>
</feature>
<gene>
    <name evidence="4" type="ORF">K452DRAFT_235856</name>
</gene>
<dbReference type="InterPro" id="IPR024253">
    <property type="entry name" value="Phosducin_thioredoxin-like_dom"/>
</dbReference>
<keyword evidence="5" id="KW-1185">Reference proteome</keyword>
<proteinExistence type="inferred from homology"/>
<feature type="region of interest" description="Disordered" evidence="2">
    <location>
        <begin position="138"/>
        <end position="159"/>
    </location>
</feature>